<dbReference type="Proteomes" id="UP000701698">
    <property type="component" value="Unassembled WGS sequence"/>
</dbReference>
<name>A0A955RQ93_UNCKA</name>
<reference evidence="1" key="1">
    <citation type="submission" date="2020-04" db="EMBL/GenBank/DDBJ databases">
        <authorList>
            <person name="Zhang T."/>
        </authorList>
    </citation>
    <scope>NUCLEOTIDE SEQUENCE</scope>
    <source>
        <strain evidence="1">HKST-UBA01</strain>
    </source>
</reference>
<dbReference type="AlphaFoldDB" id="A0A955RQ93"/>
<sequence length="84" mass="9701">MADFSYSENSNRPISSVRLVYGADPRGNDQAWLERVDRCARLILQLKEDQLLSGEDPLLSQELYEMESVGFAPFDWDDDVEEEE</sequence>
<protein>
    <submittedName>
        <fullName evidence="1">Uncharacterized protein</fullName>
    </submittedName>
</protein>
<reference evidence="1" key="2">
    <citation type="journal article" date="2021" name="Microbiome">
        <title>Successional dynamics and alternative stable states in a saline activated sludge microbial community over 9 years.</title>
        <authorList>
            <person name="Wang Y."/>
            <person name="Ye J."/>
            <person name="Ju F."/>
            <person name="Liu L."/>
            <person name="Boyd J.A."/>
            <person name="Deng Y."/>
            <person name="Parks D.H."/>
            <person name="Jiang X."/>
            <person name="Yin X."/>
            <person name="Woodcroft B.J."/>
            <person name="Tyson G.W."/>
            <person name="Hugenholtz P."/>
            <person name="Polz M.F."/>
            <person name="Zhang T."/>
        </authorList>
    </citation>
    <scope>NUCLEOTIDE SEQUENCE</scope>
    <source>
        <strain evidence="1">HKST-UBA01</strain>
    </source>
</reference>
<gene>
    <name evidence="1" type="ORF">KC571_02355</name>
</gene>
<evidence type="ECO:0000313" key="1">
    <source>
        <dbReference type="EMBL" id="MCA9390222.1"/>
    </source>
</evidence>
<accession>A0A955RQ93</accession>
<proteinExistence type="predicted"/>
<comment type="caution">
    <text evidence="1">The sequence shown here is derived from an EMBL/GenBank/DDBJ whole genome shotgun (WGS) entry which is preliminary data.</text>
</comment>
<dbReference type="EMBL" id="JAGQKX010000048">
    <property type="protein sequence ID" value="MCA9390222.1"/>
    <property type="molecule type" value="Genomic_DNA"/>
</dbReference>
<evidence type="ECO:0000313" key="2">
    <source>
        <dbReference type="Proteomes" id="UP000701698"/>
    </source>
</evidence>
<organism evidence="1 2">
    <name type="scientific">candidate division WWE3 bacterium</name>
    <dbReference type="NCBI Taxonomy" id="2053526"/>
    <lineage>
        <taxon>Bacteria</taxon>
        <taxon>Katanobacteria</taxon>
    </lineage>
</organism>